<evidence type="ECO:0000313" key="2">
    <source>
        <dbReference type="EMBL" id="CAG5179556.1"/>
    </source>
</evidence>
<dbReference type="EMBL" id="CAJRGZ010000023">
    <property type="protein sequence ID" value="CAG5179556.1"/>
    <property type="molecule type" value="Genomic_DNA"/>
</dbReference>
<comment type="caution">
    <text evidence="2">The sequence shown here is derived from an EMBL/GenBank/DDBJ whole genome shotgun (WGS) entry which is preliminary data.</text>
</comment>
<dbReference type="GeneID" id="67021556"/>
<keyword evidence="1" id="KW-0812">Transmembrane</keyword>
<reference evidence="2" key="1">
    <citation type="submission" date="2021-05" db="EMBL/GenBank/DDBJ databases">
        <authorList>
            <person name="Stam R."/>
        </authorList>
    </citation>
    <scope>NUCLEOTIDE SEQUENCE</scope>
    <source>
        <strain evidence="2">CS162</strain>
    </source>
</reference>
<name>A0A8J2N9P0_9PLEO</name>
<sequence>MADARVSIEYNGDQQFSHRAIDNGNPTVYKPTWLVIDDINVDLISYFALVTIVVSVFFFDLPVVLTLPVAAAFLLPLRLSLPRPKRPQGLV</sequence>
<keyword evidence="1" id="KW-0472">Membrane</keyword>
<gene>
    <name evidence="2" type="ORF">ALTATR162_LOCUS9345</name>
</gene>
<dbReference type="RefSeq" id="XP_043172913.1">
    <property type="nucleotide sequence ID" value="XM_043316978.1"/>
</dbReference>
<keyword evidence="1" id="KW-1133">Transmembrane helix</keyword>
<evidence type="ECO:0000313" key="3">
    <source>
        <dbReference type="Proteomes" id="UP000676310"/>
    </source>
</evidence>
<dbReference type="AlphaFoldDB" id="A0A8J2N9P0"/>
<feature type="transmembrane region" description="Helical" evidence="1">
    <location>
        <begin position="43"/>
        <end position="76"/>
    </location>
</feature>
<organism evidence="2 3">
    <name type="scientific">Alternaria atra</name>
    <dbReference type="NCBI Taxonomy" id="119953"/>
    <lineage>
        <taxon>Eukaryota</taxon>
        <taxon>Fungi</taxon>
        <taxon>Dikarya</taxon>
        <taxon>Ascomycota</taxon>
        <taxon>Pezizomycotina</taxon>
        <taxon>Dothideomycetes</taxon>
        <taxon>Pleosporomycetidae</taxon>
        <taxon>Pleosporales</taxon>
        <taxon>Pleosporineae</taxon>
        <taxon>Pleosporaceae</taxon>
        <taxon>Alternaria</taxon>
        <taxon>Alternaria sect. Ulocladioides</taxon>
    </lineage>
</organism>
<evidence type="ECO:0000256" key="1">
    <source>
        <dbReference type="SAM" id="Phobius"/>
    </source>
</evidence>
<keyword evidence="3" id="KW-1185">Reference proteome</keyword>
<accession>A0A8J2N9P0</accession>
<dbReference type="Proteomes" id="UP000676310">
    <property type="component" value="Unassembled WGS sequence"/>
</dbReference>
<protein>
    <submittedName>
        <fullName evidence="2">Uncharacterized protein</fullName>
    </submittedName>
</protein>
<proteinExistence type="predicted"/>